<evidence type="ECO:0000256" key="1">
    <source>
        <dbReference type="ARBA" id="ARBA00007358"/>
    </source>
</evidence>
<dbReference type="AlphaFoldDB" id="A0A1I0W2U1"/>
<dbReference type="Gene3D" id="1.20.1090.10">
    <property type="entry name" value="Dehydroquinate synthase-like - alpha domain"/>
    <property type="match status" value="1"/>
</dbReference>
<dbReference type="Pfam" id="PF00465">
    <property type="entry name" value="Fe-ADH"/>
    <property type="match status" value="1"/>
</dbReference>
<proteinExistence type="inferred from homology"/>
<dbReference type="CDD" id="cd14863">
    <property type="entry name" value="Fe-ADH-like"/>
    <property type="match status" value="1"/>
</dbReference>
<gene>
    <name evidence="6" type="ORF">SAMN05216249_1038</name>
</gene>
<reference evidence="6 7" key="1">
    <citation type="submission" date="2016-10" db="EMBL/GenBank/DDBJ databases">
        <authorList>
            <person name="de Groot N.N."/>
        </authorList>
    </citation>
    <scope>NUCLEOTIDE SEQUENCE [LARGE SCALE GENOMIC DNA]</scope>
    <source>
        <strain evidence="6 7">DSM 5522</strain>
    </source>
</reference>
<dbReference type="PANTHER" id="PTHR11496">
    <property type="entry name" value="ALCOHOL DEHYDROGENASE"/>
    <property type="match status" value="1"/>
</dbReference>
<dbReference type="GO" id="GO:0004022">
    <property type="term" value="F:alcohol dehydrogenase (NAD+) activity"/>
    <property type="evidence" value="ECO:0007669"/>
    <property type="project" value="TreeGrafter"/>
</dbReference>
<dbReference type="InterPro" id="IPR018211">
    <property type="entry name" value="ADH_Fe_CS"/>
</dbReference>
<keyword evidence="7" id="KW-1185">Reference proteome</keyword>
<keyword evidence="3" id="KW-0520">NAD</keyword>
<comment type="similarity">
    <text evidence="1">Belongs to the iron-containing alcohol dehydrogenase family.</text>
</comment>
<accession>A0A1I0W2U1</accession>
<evidence type="ECO:0000313" key="7">
    <source>
        <dbReference type="Proteomes" id="UP000198838"/>
    </source>
</evidence>
<dbReference type="PANTHER" id="PTHR11496:SF102">
    <property type="entry name" value="ALCOHOL DEHYDROGENASE 4"/>
    <property type="match status" value="1"/>
</dbReference>
<evidence type="ECO:0000259" key="5">
    <source>
        <dbReference type="Pfam" id="PF25137"/>
    </source>
</evidence>
<dbReference type="InterPro" id="IPR039697">
    <property type="entry name" value="Alcohol_dehydrogenase_Fe"/>
</dbReference>
<name>A0A1I0W2U1_9FIRM</name>
<protein>
    <submittedName>
        <fullName evidence="6">Alcohol dehydrogenase</fullName>
    </submittedName>
</protein>
<dbReference type="Pfam" id="PF25137">
    <property type="entry name" value="ADH_Fe_C"/>
    <property type="match status" value="1"/>
</dbReference>
<evidence type="ECO:0000313" key="6">
    <source>
        <dbReference type="EMBL" id="SFA82196.1"/>
    </source>
</evidence>
<organism evidence="6 7">
    <name type="scientific">Acetitomaculum ruminis DSM 5522</name>
    <dbReference type="NCBI Taxonomy" id="1120918"/>
    <lineage>
        <taxon>Bacteria</taxon>
        <taxon>Bacillati</taxon>
        <taxon>Bacillota</taxon>
        <taxon>Clostridia</taxon>
        <taxon>Lachnospirales</taxon>
        <taxon>Lachnospiraceae</taxon>
        <taxon>Acetitomaculum</taxon>
    </lineage>
</organism>
<evidence type="ECO:0000256" key="3">
    <source>
        <dbReference type="ARBA" id="ARBA00023027"/>
    </source>
</evidence>
<dbReference type="OrthoDB" id="9804734at2"/>
<dbReference type="Gene3D" id="3.40.50.1970">
    <property type="match status" value="1"/>
</dbReference>
<dbReference type="PROSITE" id="PS00913">
    <property type="entry name" value="ADH_IRON_1"/>
    <property type="match status" value="1"/>
</dbReference>
<sequence>MAKTYNIICPVIFGSGAIKEIPEKVKELQGKKAFLVYDQGVKAAGISDKITALLKENNIEYAAYEDITADPKDTIIDDAAKAGKDAGVDIVIGIGGGSSLDAAKAIAVMLKNPGNIGDYYAGIGKEFTEKAPVVLVPTASGTGSESTPIAVITDTKNTVKQTILNPGDIAIVDPDLTLTVPDFVTANTGFDALAHAIEGYTVNENFQNPLSDVLSLKAISLIWKNLEKAYLDGKNLEARTNLSLGSNFAGISFAGSCVHFGHCAAHELGAQYHIAHGALCALAIPEVIEFSAEVLPERITSMAHAMGVTLPDTDALGRGKALAEEVRKYMKRVGIKALKDYEITREQAVACAKGAVENNWFVVSTPKPVDIAVMEELIGKMYDNYQ</sequence>
<dbReference type="STRING" id="1120918.SAMN05216249_1038"/>
<dbReference type="SUPFAM" id="SSF56796">
    <property type="entry name" value="Dehydroquinate synthase-like"/>
    <property type="match status" value="1"/>
</dbReference>
<dbReference type="Proteomes" id="UP000198838">
    <property type="component" value="Unassembled WGS sequence"/>
</dbReference>
<keyword evidence="2" id="KW-0560">Oxidoreductase</keyword>
<dbReference type="EMBL" id="FOJY01000003">
    <property type="protein sequence ID" value="SFA82196.1"/>
    <property type="molecule type" value="Genomic_DNA"/>
</dbReference>
<feature type="domain" description="Alcohol dehydrogenase iron-type/glycerol dehydrogenase GldA" evidence="4">
    <location>
        <begin position="11"/>
        <end position="174"/>
    </location>
</feature>
<evidence type="ECO:0000256" key="2">
    <source>
        <dbReference type="ARBA" id="ARBA00023002"/>
    </source>
</evidence>
<feature type="domain" description="Fe-containing alcohol dehydrogenase-like C-terminal" evidence="5">
    <location>
        <begin position="185"/>
        <end position="380"/>
    </location>
</feature>
<dbReference type="InterPro" id="IPR001670">
    <property type="entry name" value="ADH_Fe/GldA"/>
</dbReference>
<dbReference type="InterPro" id="IPR056798">
    <property type="entry name" value="ADH_Fe_C"/>
</dbReference>
<dbReference type="RefSeq" id="WP_092870385.1">
    <property type="nucleotide sequence ID" value="NZ_FOJY01000003.1"/>
</dbReference>
<dbReference type="GO" id="GO:0046872">
    <property type="term" value="F:metal ion binding"/>
    <property type="evidence" value="ECO:0007669"/>
    <property type="project" value="InterPro"/>
</dbReference>
<dbReference type="FunFam" id="3.40.50.1970:FF:000003">
    <property type="entry name" value="Alcohol dehydrogenase, iron-containing"/>
    <property type="match status" value="1"/>
</dbReference>
<evidence type="ECO:0000259" key="4">
    <source>
        <dbReference type="Pfam" id="PF00465"/>
    </source>
</evidence>